<dbReference type="GO" id="GO:0004170">
    <property type="term" value="F:dUTP diphosphatase activity"/>
    <property type="evidence" value="ECO:0007669"/>
    <property type="project" value="UniProtKB-EC"/>
</dbReference>
<organism evidence="7 8">
    <name type="scientific">Mycoplasmoides gallisepticum S6</name>
    <dbReference type="NCBI Taxonomy" id="1006581"/>
    <lineage>
        <taxon>Bacteria</taxon>
        <taxon>Bacillati</taxon>
        <taxon>Mycoplasmatota</taxon>
        <taxon>Mycoplasmoidales</taxon>
        <taxon>Mycoplasmoidaceae</taxon>
        <taxon>Mycoplasmoides</taxon>
    </lineage>
</organism>
<evidence type="ECO:0000259" key="6">
    <source>
        <dbReference type="Pfam" id="PF00692"/>
    </source>
</evidence>
<dbReference type="Proteomes" id="UP000018735">
    <property type="component" value="Chromosome"/>
</dbReference>
<evidence type="ECO:0000313" key="7">
    <source>
        <dbReference type="EMBL" id="AHB99513.1"/>
    </source>
</evidence>
<feature type="domain" description="dUTPase-like" evidence="6">
    <location>
        <begin position="17"/>
        <end position="146"/>
    </location>
</feature>
<dbReference type="GO" id="GO:0000287">
    <property type="term" value="F:magnesium ion binding"/>
    <property type="evidence" value="ECO:0007669"/>
    <property type="project" value="InterPro"/>
</dbReference>
<dbReference type="SUPFAM" id="SSF51283">
    <property type="entry name" value="dUTPase-like"/>
    <property type="match status" value="1"/>
</dbReference>
<comment type="catalytic activity">
    <reaction evidence="5">
        <text>dUTP + H2O = dUMP + diphosphate + H(+)</text>
        <dbReference type="Rhea" id="RHEA:10248"/>
        <dbReference type="ChEBI" id="CHEBI:15377"/>
        <dbReference type="ChEBI" id="CHEBI:15378"/>
        <dbReference type="ChEBI" id="CHEBI:33019"/>
        <dbReference type="ChEBI" id="CHEBI:61555"/>
        <dbReference type="ChEBI" id="CHEBI:246422"/>
        <dbReference type="EC" id="3.6.1.23"/>
    </reaction>
</comment>
<dbReference type="Gene3D" id="2.70.40.10">
    <property type="match status" value="1"/>
</dbReference>
<dbReference type="HOGENOM" id="CLU_068508_1_3_14"/>
<dbReference type="GO" id="GO:0046081">
    <property type="term" value="P:dUTP catabolic process"/>
    <property type="evidence" value="ECO:0007669"/>
    <property type="project" value="InterPro"/>
</dbReference>
<dbReference type="GO" id="GO:0006226">
    <property type="term" value="P:dUMP biosynthetic process"/>
    <property type="evidence" value="ECO:0007669"/>
    <property type="project" value="InterPro"/>
</dbReference>
<dbReference type="PANTHER" id="PTHR11241">
    <property type="entry name" value="DEOXYURIDINE 5'-TRIPHOSPHATE NUCLEOTIDOHYDROLASE"/>
    <property type="match status" value="1"/>
</dbReference>
<sequence length="147" mass="16354">MITIKYTIENDGNYTLRKAYDGDGGYDIQLPNDLTIESLETKIIDTGVIFELPHNIHAQFMVRSSVAKKGIILANTIIDSNYRGHTFLIITNASKMTQHFSAGDRIASVMFIDTRIVDANIKLDKVTPDQINKITTRSDKAFGSSGK</sequence>
<evidence type="ECO:0000256" key="3">
    <source>
        <dbReference type="ARBA" id="ARBA00022801"/>
    </source>
</evidence>
<dbReference type="KEGG" id="mgz:GCW_01210"/>
<keyword evidence="3 7" id="KW-0378">Hydrolase</keyword>
<evidence type="ECO:0000313" key="8">
    <source>
        <dbReference type="Proteomes" id="UP000018735"/>
    </source>
</evidence>
<gene>
    <name evidence="7" type="primary">dut</name>
    <name evidence="7" type="ORF">GCW_01210</name>
</gene>
<dbReference type="CDD" id="cd07557">
    <property type="entry name" value="trimeric_dUTPase"/>
    <property type="match status" value="1"/>
</dbReference>
<evidence type="ECO:0000256" key="5">
    <source>
        <dbReference type="ARBA" id="ARBA00047686"/>
    </source>
</evidence>
<evidence type="ECO:0000256" key="2">
    <source>
        <dbReference type="ARBA" id="ARBA00012379"/>
    </source>
</evidence>
<accession>A0A0F6CK91</accession>
<dbReference type="EC" id="3.6.1.23" evidence="2"/>
<proteinExistence type="inferred from homology"/>
<dbReference type="RefSeq" id="WP_011884007.1">
    <property type="nucleotide sequence ID" value="NC_023030.2"/>
</dbReference>
<protein>
    <recommendedName>
        <fullName evidence="2">dUTP diphosphatase</fullName>
        <ecNumber evidence="2">3.6.1.23</ecNumber>
    </recommendedName>
</protein>
<keyword evidence="4" id="KW-0546">Nucleotide metabolism</keyword>
<comment type="similarity">
    <text evidence="1">Belongs to the dUTPase family.</text>
</comment>
<dbReference type="AlphaFoldDB" id="A0A0F6CK91"/>
<dbReference type="PANTHER" id="PTHR11241:SF0">
    <property type="entry name" value="DEOXYURIDINE 5'-TRIPHOSPHATE NUCLEOTIDOHYDROLASE"/>
    <property type="match status" value="1"/>
</dbReference>
<name>A0A0F6CK91_MYCGL</name>
<dbReference type="eggNOG" id="COG0756">
    <property type="taxonomic scope" value="Bacteria"/>
</dbReference>
<dbReference type="InterPro" id="IPR036157">
    <property type="entry name" value="dUTPase-like_sf"/>
</dbReference>
<evidence type="ECO:0000256" key="4">
    <source>
        <dbReference type="ARBA" id="ARBA00023080"/>
    </source>
</evidence>
<dbReference type="InterPro" id="IPR029054">
    <property type="entry name" value="dUTPase-like"/>
</dbReference>
<dbReference type="InterPro" id="IPR033704">
    <property type="entry name" value="dUTPase_trimeric"/>
</dbReference>
<dbReference type="InterPro" id="IPR008181">
    <property type="entry name" value="dUTPase"/>
</dbReference>
<dbReference type="EMBL" id="CP006916">
    <property type="protein sequence ID" value="AHB99513.1"/>
    <property type="molecule type" value="Genomic_DNA"/>
</dbReference>
<evidence type="ECO:0000256" key="1">
    <source>
        <dbReference type="ARBA" id="ARBA00006581"/>
    </source>
</evidence>
<dbReference type="Pfam" id="PF00692">
    <property type="entry name" value="dUTPase"/>
    <property type="match status" value="1"/>
</dbReference>
<reference evidence="7 8" key="1">
    <citation type="journal article" date="2011" name="PLoS ONE">
        <title>Core proteome of the minimal cell: comparative proteomics of three mollicute species.</title>
        <authorList>
            <person name="Fisunov G.Y."/>
            <person name="Alexeev D.G."/>
            <person name="Bazaleev N.A."/>
            <person name="Ladygina V.G."/>
            <person name="Galyamina M.A."/>
            <person name="Kondratov I.G."/>
            <person name="Zhukova N.A."/>
            <person name="Serebryakova M.V."/>
            <person name="Demina I.A."/>
            <person name="Govorun V.M."/>
        </authorList>
    </citation>
    <scope>NUCLEOTIDE SEQUENCE [LARGE SCALE GENOMIC DNA]</scope>
    <source>
        <strain evidence="7 8">S6</strain>
    </source>
</reference>